<name>A0A1J9Q3J1_9EURO</name>
<proteinExistence type="predicted"/>
<dbReference type="VEuPathDB" id="FungiDB:ACJ73_05997"/>
<dbReference type="EMBL" id="LGTZ01000994">
    <property type="protein sequence ID" value="OJD22658.1"/>
    <property type="molecule type" value="Genomic_DNA"/>
</dbReference>
<dbReference type="Proteomes" id="UP000242791">
    <property type="component" value="Unassembled WGS sequence"/>
</dbReference>
<sequence>MRAEWEFNTDVPWTPPANDACTRGFEVHHHPGATNLQVEGGSDLYDAELPPLIRETDKAALVKMIVERARGECRITSEGEWEDVDPDQEGFSIPDVEYSDAGQTHQGVPIPMYDSSTGD</sequence>
<feature type="region of interest" description="Disordered" evidence="1">
    <location>
        <begin position="77"/>
        <end position="119"/>
    </location>
</feature>
<comment type="caution">
    <text evidence="2">The sequence shown here is derived from an EMBL/GenBank/DDBJ whole genome shotgun (WGS) entry which is preliminary data.</text>
</comment>
<accession>A0A1J9Q3J1</accession>
<protein>
    <submittedName>
        <fullName evidence="2">Uncharacterized protein</fullName>
    </submittedName>
</protein>
<feature type="compositionally biased region" description="Acidic residues" evidence="1">
    <location>
        <begin position="79"/>
        <end position="88"/>
    </location>
</feature>
<gene>
    <name evidence="2" type="ORF">ACJ73_05997</name>
</gene>
<evidence type="ECO:0000256" key="1">
    <source>
        <dbReference type="SAM" id="MobiDB-lite"/>
    </source>
</evidence>
<dbReference type="AlphaFoldDB" id="A0A1J9Q3J1"/>
<keyword evidence="3" id="KW-1185">Reference proteome</keyword>
<organism evidence="2 3">
    <name type="scientific">Blastomyces percursus</name>
    <dbReference type="NCBI Taxonomy" id="1658174"/>
    <lineage>
        <taxon>Eukaryota</taxon>
        <taxon>Fungi</taxon>
        <taxon>Dikarya</taxon>
        <taxon>Ascomycota</taxon>
        <taxon>Pezizomycotina</taxon>
        <taxon>Eurotiomycetes</taxon>
        <taxon>Eurotiomycetidae</taxon>
        <taxon>Onygenales</taxon>
        <taxon>Ajellomycetaceae</taxon>
        <taxon>Blastomyces</taxon>
    </lineage>
</organism>
<evidence type="ECO:0000313" key="2">
    <source>
        <dbReference type="EMBL" id="OJD22658.1"/>
    </source>
</evidence>
<reference evidence="2 3" key="1">
    <citation type="submission" date="2015-08" db="EMBL/GenBank/DDBJ databases">
        <title>Emmonsia species relationships and genome sequence.</title>
        <authorList>
            <person name="Cuomo C.A."/>
            <person name="Schwartz I.S."/>
            <person name="Kenyon C."/>
            <person name="De Hoog G.S."/>
            <person name="Govender N.P."/>
            <person name="Botha A."/>
            <person name="Moreno L."/>
            <person name="De Vries M."/>
            <person name="Munoz J.F."/>
            <person name="Stielow J.B."/>
        </authorList>
    </citation>
    <scope>NUCLEOTIDE SEQUENCE [LARGE SCALE GENOMIC DNA]</scope>
    <source>
        <strain evidence="2 3">EI222</strain>
    </source>
</reference>
<evidence type="ECO:0000313" key="3">
    <source>
        <dbReference type="Proteomes" id="UP000242791"/>
    </source>
</evidence>